<keyword evidence="1" id="KW-0472">Membrane</keyword>
<dbReference type="InterPro" id="IPR050927">
    <property type="entry name" value="TRPM"/>
</dbReference>
<evidence type="ECO:0008006" key="4">
    <source>
        <dbReference type="Google" id="ProtNLM"/>
    </source>
</evidence>
<keyword evidence="1" id="KW-0812">Transmembrane</keyword>
<dbReference type="GO" id="GO:0005886">
    <property type="term" value="C:plasma membrane"/>
    <property type="evidence" value="ECO:0007669"/>
    <property type="project" value="TreeGrafter"/>
</dbReference>
<dbReference type="AlphaFoldDB" id="A0A2C9L245"/>
<feature type="transmembrane region" description="Helical" evidence="1">
    <location>
        <begin position="75"/>
        <end position="94"/>
    </location>
</feature>
<reference evidence="2" key="1">
    <citation type="submission" date="2020-05" db="UniProtKB">
        <authorList>
            <consortium name="EnsemblMetazoa"/>
        </authorList>
    </citation>
    <scope>IDENTIFICATION</scope>
    <source>
        <strain evidence="2">BB02</strain>
    </source>
</reference>
<dbReference type="EnsemblMetazoa" id="BGLB026230-RA">
    <property type="protein sequence ID" value="BGLB026230-PA"/>
    <property type="gene ID" value="BGLB026230"/>
</dbReference>
<name>A0A2C9L245_BIOGL</name>
<dbReference type="VEuPathDB" id="VectorBase:BGLAX_036748"/>
<keyword evidence="1" id="KW-1133">Transmembrane helix</keyword>
<protein>
    <recommendedName>
        <fullName evidence="4">Ion transport domain-containing protein</fullName>
    </recommendedName>
</protein>
<dbReference type="Proteomes" id="UP000076420">
    <property type="component" value="Unassembled WGS sequence"/>
</dbReference>
<evidence type="ECO:0000313" key="2">
    <source>
        <dbReference type="EnsemblMetazoa" id="BGLB026230-PA"/>
    </source>
</evidence>
<feature type="transmembrane region" description="Helical" evidence="1">
    <location>
        <begin position="26"/>
        <end position="55"/>
    </location>
</feature>
<dbReference type="KEGG" id="bgt:106061652"/>
<proteinExistence type="predicted"/>
<dbReference type="GO" id="GO:0030001">
    <property type="term" value="P:metal ion transport"/>
    <property type="evidence" value="ECO:0007669"/>
    <property type="project" value="TreeGrafter"/>
</dbReference>
<sequence>TSCDSLYSSNYTLVNRKGCPTKHGRYMVPFLLGVYVLFIQLLMFNLVIALFNNAISDNDTKRDMIWRYQRFQLTMQYSEMRILLPPFLFLFFFLREMVGNPFKSSVTGGDVELRDFERIVAQKTLYKITKGRRGPDVSGKKKKKDMHPNVTGLYLAAFMYTSLL</sequence>
<dbReference type="GO" id="GO:0005261">
    <property type="term" value="F:monoatomic cation channel activity"/>
    <property type="evidence" value="ECO:0007669"/>
    <property type="project" value="TreeGrafter"/>
</dbReference>
<gene>
    <name evidence="2" type="primary">106061652</name>
</gene>
<evidence type="ECO:0000313" key="3">
    <source>
        <dbReference type="Proteomes" id="UP000076420"/>
    </source>
</evidence>
<dbReference type="VEuPathDB" id="VectorBase:BGLB026230"/>
<accession>A0A2C9L245</accession>
<dbReference type="PANTHER" id="PTHR13800:SF1">
    <property type="entry name" value="TRANSIENT RECEPTOR POTENTIAL CATION CHANNEL TRPM"/>
    <property type="match status" value="1"/>
</dbReference>
<evidence type="ECO:0000256" key="1">
    <source>
        <dbReference type="SAM" id="Phobius"/>
    </source>
</evidence>
<dbReference type="PANTHER" id="PTHR13800">
    <property type="entry name" value="TRANSIENT RECEPTOR POTENTIAL CATION CHANNEL, SUBFAMILY M, MEMBER 6"/>
    <property type="match status" value="1"/>
</dbReference>
<organism evidence="2 3">
    <name type="scientific">Biomphalaria glabrata</name>
    <name type="common">Bloodfluke planorb</name>
    <name type="synonym">Freshwater snail</name>
    <dbReference type="NCBI Taxonomy" id="6526"/>
    <lineage>
        <taxon>Eukaryota</taxon>
        <taxon>Metazoa</taxon>
        <taxon>Spiralia</taxon>
        <taxon>Lophotrochozoa</taxon>
        <taxon>Mollusca</taxon>
        <taxon>Gastropoda</taxon>
        <taxon>Heterobranchia</taxon>
        <taxon>Euthyneura</taxon>
        <taxon>Panpulmonata</taxon>
        <taxon>Hygrophila</taxon>
        <taxon>Lymnaeoidea</taxon>
        <taxon>Planorbidae</taxon>
        <taxon>Biomphalaria</taxon>
    </lineage>
</organism>